<evidence type="ECO:0000313" key="1">
    <source>
        <dbReference type="EMBL" id="KIK74441.1"/>
    </source>
</evidence>
<proteinExistence type="predicted"/>
<dbReference type="HOGENOM" id="CLU_2688523_0_0_1"/>
<reference evidence="1 2" key="1">
    <citation type="submission" date="2014-04" db="EMBL/GenBank/DDBJ databases">
        <authorList>
            <consortium name="DOE Joint Genome Institute"/>
            <person name="Kuo A."/>
            <person name="Kohler A."/>
            <person name="Jargeat P."/>
            <person name="Nagy L.G."/>
            <person name="Floudas D."/>
            <person name="Copeland A."/>
            <person name="Barry K.W."/>
            <person name="Cichocki N."/>
            <person name="Veneault-Fourrey C."/>
            <person name="LaButti K."/>
            <person name="Lindquist E.A."/>
            <person name="Lipzen A."/>
            <person name="Lundell T."/>
            <person name="Morin E."/>
            <person name="Murat C."/>
            <person name="Sun H."/>
            <person name="Tunlid A."/>
            <person name="Henrissat B."/>
            <person name="Grigoriev I.V."/>
            <person name="Hibbett D.S."/>
            <person name="Martin F."/>
            <person name="Nordberg H.P."/>
            <person name="Cantor M.N."/>
            <person name="Hua S.X."/>
        </authorList>
    </citation>
    <scope>NUCLEOTIDE SEQUENCE [LARGE SCALE GENOMIC DNA]</scope>
    <source>
        <strain evidence="1 2">Ve08.2h10</strain>
    </source>
</reference>
<dbReference type="Proteomes" id="UP000054538">
    <property type="component" value="Unassembled WGS sequence"/>
</dbReference>
<evidence type="ECO:0000313" key="2">
    <source>
        <dbReference type="Proteomes" id="UP000054538"/>
    </source>
</evidence>
<name>A0A0D0CTV5_9AGAM</name>
<dbReference type="OrthoDB" id="2701072at2759"/>
<dbReference type="AlphaFoldDB" id="A0A0D0CTV5"/>
<sequence length="74" mass="8505">MANPNLETLPNYASPESEIICEGLRRRYHEEDQQVIEHLFAAWQADRMSRIVACNVQKEVKARAVEGADQAHRL</sequence>
<dbReference type="InParanoid" id="A0A0D0CTV5"/>
<gene>
    <name evidence="1" type="ORF">PAXRUDRAFT_835984</name>
</gene>
<reference evidence="2" key="2">
    <citation type="submission" date="2015-01" db="EMBL/GenBank/DDBJ databases">
        <title>Evolutionary Origins and Diversification of the Mycorrhizal Mutualists.</title>
        <authorList>
            <consortium name="DOE Joint Genome Institute"/>
            <consortium name="Mycorrhizal Genomics Consortium"/>
            <person name="Kohler A."/>
            <person name="Kuo A."/>
            <person name="Nagy L.G."/>
            <person name="Floudas D."/>
            <person name="Copeland A."/>
            <person name="Barry K.W."/>
            <person name="Cichocki N."/>
            <person name="Veneault-Fourrey C."/>
            <person name="LaButti K."/>
            <person name="Lindquist E.A."/>
            <person name="Lipzen A."/>
            <person name="Lundell T."/>
            <person name="Morin E."/>
            <person name="Murat C."/>
            <person name="Riley R."/>
            <person name="Ohm R."/>
            <person name="Sun H."/>
            <person name="Tunlid A."/>
            <person name="Henrissat B."/>
            <person name="Grigoriev I.V."/>
            <person name="Hibbett D.S."/>
            <person name="Martin F."/>
        </authorList>
    </citation>
    <scope>NUCLEOTIDE SEQUENCE [LARGE SCALE GENOMIC DNA]</scope>
    <source>
        <strain evidence="2">Ve08.2h10</strain>
    </source>
</reference>
<keyword evidence="2" id="KW-1185">Reference proteome</keyword>
<organism evidence="1 2">
    <name type="scientific">Paxillus rubicundulus Ve08.2h10</name>
    <dbReference type="NCBI Taxonomy" id="930991"/>
    <lineage>
        <taxon>Eukaryota</taxon>
        <taxon>Fungi</taxon>
        <taxon>Dikarya</taxon>
        <taxon>Basidiomycota</taxon>
        <taxon>Agaricomycotina</taxon>
        <taxon>Agaricomycetes</taxon>
        <taxon>Agaricomycetidae</taxon>
        <taxon>Boletales</taxon>
        <taxon>Paxilineae</taxon>
        <taxon>Paxillaceae</taxon>
        <taxon>Paxillus</taxon>
    </lineage>
</organism>
<accession>A0A0D0CTV5</accession>
<protein>
    <submittedName>
        <fullName evidence="1">Uncharacterized protein</fullName>
    </submittedName>
</protein>
<dbReference type="EMBL" id="KN828858">
    <property type="protein sequence ID" value="KIK74441.1"/>
    <property type="molecule type" value="Genomic_DNA"/>
</dbReference>